<feature type="transmembrane region" description="Helical" evidence="2">
    <location>
        <begin position="66"/>
        <end position="86"/>
    </location>
</feature>
<dbReference type="GeneID" id="87815126"/>
<name>A0AAN6ZJ73_9PEZI</name>
<feature type="compositionally biased region" description="Basic and acidic residues" evidence="1">
    <location>
        <begin position="323"/>
        <end position="333"/>
    </location>
</feature>
<feature type="region of interest" description="Disordered" evidence="1">
    <location>
        <begin position="569"/>
        <end position="687"/>
    </location>
</feature>
<keyword evidence="4" id="KW-1185">Reference proteome</keyword>
<dbReference type="RefSeq" id="XP_062633194.1">
    <property type="nucleotide sequence ID" value="XM_062778513.1"/>
</dbReference>
<keyword evidence="2" id="KW-0472">Membrane</keyword>
<evidence type="ECO:0000256" key="2">
    <source>
        <dbReference type="SAM" id="Phobius"/>
    </source>
</evidence>
<feature type="region of interest" description="Disordered" evidence="1">
    <location>
        <begin position="196"/>
        <end position="486"/>
    </location>
</feature>
<evidence type="ECO:0000256" key="1">
    <source>
        <dbReference type="SAM" id="MobiDB-lite"/>
    </source>
</evidence>
<feature type="compositionally biased region" description="Low complexity" evidence="1">
    <location>
        <begin position="624"/>
        <end position="642"/>
    </location>
</feature>
<feature type="region of interest" description="Disordered" evidence="1">
    <location>
        <begin position="110"/>
        <end position="139"/>
    </location>
</feature>
<keyword evidence="2" id="KW-1133">Transmembrane helix</keyword>
<evidence type="ECO:0000313" key="3">
    <source>
        <dbReference type="EMBL" id="KAK4139823.1"/>
    </source>
</evidence>
<dbReference type="PANTHER" id="PTHR42088:SF1">
    <property type="entry name" value="YALI0F10131P"/>
    <property type="match status" value="1"/>
</dbReference>
<feature type="compositionally biased region" description="Low complexity" evidence="1">
    <location>
        <begin position="367"/>
        <end position="378"/>
    </location>
</feature>
<comment type="caution">
    <text evidence="3">The sequence shown here is derived from an EMBL/GenBank/DDBJ whole genome shotgun (WGS) entry which is preliminary data.</text>
</comment>
<feature type="compositionally biased region" description="Pro residues" evidence="1">
    <location>
        <begin position="257"/>
        <end position="273"/>
    </location>
</feature>
<protein>
    <submittedName>
        <fullName evidence="3">Uncharacterized protein</fullName>
    </submittedName>
</protein>
<keyword evidence="2" id="KW-0812">Transmembrane</keyword>
<reference evidence="3" key="1">
    <citation type="journal article" date="2023" name="Mol. Phylogenet. Evol.">
        <title>Genome-scale phylogeny and comparative genomics of the fungal order Sordariales.</title>
        <authorList>
            <person name="Hensen N."/>
            <person name="Bonometti L."/>
            <person name="Westerberg I."/>
            <person name="Brannstrom I.O."/>
            <person name="Guillou S."/>
            <person name="Cros-Aarteil S."/>
            <person name="Calhoun S."/>
            <person name="Haridas S."/>
            <person name="Kuo A."/>
            <person name="Mondo S."/>
            <person name="Pangilinan J."/>
            <person name="Riley R."/>
            <person name="LaButti K."/>
            <person name="Andreopoulos B."/>
            <person name="Lipzen A."/>
            <person name="Chen C."/>
            <person name="Yan M."/>
            <person name="Daum C."/>
            <person name="Ng V."/>
            <person name="Clum A."/>
            <person name="Steindorff A."/>
            <person name="Ohm R.A."/>
            <person name="Martin F."/>
            <person name="Silar P."/>
            <person name="Natvig D.O."/>
            <person name="Lalanne C."/>
            <person name="Gautier V."/>
            <person name="Ament-Velasquez S.L."/>
            <person name="Kruys A."/>
            <person name="Hutchinson M.I."/>
            <person name="Powell A.J."/>
            <person name="Barry K."/>
            <person name="Miller A.N."/>
            <person name="Grigoriev I.V."/>
            <person name="Debuchy R."/>
            <person name="Gladieux P."/>
            <person name="Hiltunen Thoren M."/>
            <person name="Johannesson H."/>
        </authorList>
    </citation>
    <scope>NUCLEOTIDE SEQUENCE</scope>
    <source>
        <strain evidence="3">CBS 141.50</strain>
    </source>
</reference>
<gene>
    <name evidence="3" type="ORF">C8A04DRAFT_15502</name>
</gene>
<reference evidence="3" key="2">
    <citation type="submission" date="2023-05" db="EMBL/GenBank/DDBJ databases">
        <authorList>
            <consortium name="Lawrence Berkeley National Laboratory"/>
            <person name="Steindorff A."/>
            <person name="Hensen N."/>
            <person name="Bonometti L."/>
            <person name="Westerberg I."/>
            <person name="Brannstrom I.O."/>
            <person name="Guillou S."/>
            <person name="Cros-Aarteil S."/>
            <person name="Calhoun S."/>
            <person name="Haridas S."/>
            <person name="Kuo A."/>
            <person name="Mondo S."/>
            <person name="Pangilinan J."/>
            <person name="Riley R."/>
            <person name="Labutti K."/>
            <person name="Andreopoulos B."/>
            <person name="Lipzen A."/>
            <person name="Chen C."/>
            <person name="Yanf M."/>
            <person name="Daum C."/>
            <person name="Ng V."/>
            <person name="Clum A."/>
            <person name="Ohm R."/>
            <person name="Martin F."/>
            <person name="Silar P."/>
            <person name="Natvig D."/>
            <person name="Lalanne C."/>
            <person name="Gautier V."/>
            <person name="Ament-Velasquez S.L."/>
            <person name="Kruys A."/>
            <person name="Hutchinson M.I."/>
            <person name="Powell A.J."/>
            <person name="Barry K."/>
            <person name="Miller A.N."/>
            <person name="Grigoriev I.V."/>
            <person name="Debuchy R."/>
            <person name="Gladieux P."/>
            <person name="Thoren M.H."/>
            <person name="Johannesson H."/>
        </authorList>
    </citation>
    <scope>NUCLEOTIDE SEQUENCE</scope>
    <source>
        <strain evidence="3">CBS 141.50</strain>
    </source>
</reference>
<dbReference type="AlphaFoldDB" id="A0AAN6ZJ73"/>
<dbReference type="PANTHER" id="PTHR42088">
    <property type="entry name" value="YALI0F10131P"/>
    <property type="match status" value="1"/>
</dbReference>
<feature type="compositionally biased region" description="Basic and acidic residues" evidence="1">
    <location>
        <begin position="501"/>
        <end position="510"/>
    </location>
</feature>
<organism evidence="3 4">
    <name type="scientific">Dichotomopilus funicola</name>
    <dbReference type="NCBI Taxonomy" id="1934379"/>
    <lineage>
        <taxon>Eukaryota</taxon>
        <taxon>Fungi</taxon>
        <taxon>Dikarya</taxon>
        <taxon>Ascomycota</taxon>
        <taxon>Pezizomycotina</taxon>
        <taxon>Sordariomycetes</taxon>
        <taxon>Sordariomycetidae</taxon>
        <taxon>Sordariales</taxon>
        <taxon>Chaetomiaceae</taxon>
        <taxon>Dichotomopilus</taxon>
    </lineage>
</organism>
<evidence type="ECO:0000313" key="4">
    <source>
        <dbReference type="Proteomes" id="UP001302676"/>
    </source>
</evidence>
<proteinExistence type="predicted"/>
<feature type="compositionally biased region" description="Low complexity" evidence="1">
    <location>
        <begin position="581"/>
        <end position="597"/>
    </location>
</feature>
<sequence length="824" mass="89570">MESRYVRGAYAMGPRIQAQRREVVRTTTSTLGFKVPSRILAVRAEETDCTDPQFCTKPVGASTSTLAIVLGIVLPLVVAVTVLLYLHRRNVKKQRAEDLRDPHKSLDFGLDGSGLAKGSRKSLISREKGGGGGGQGRYNRQQRQQMSMDMNLSHPYLLPPQAHNSRESLNSLAKTLNTNEDPYRHINQYTASDVGSIRSFHKGPDAGSMYRAESRADRSAPTSPGPYGASSRQESIPLSPILPPEPSHMRPDQSIPDPSPMPPSAPPKGPLPPIGMAVSASPRFEEAELATIGTAIQEPPAVAQKSTVSSPIQPSPADSGVAVEHDDDARNPFEKPLAQEVETPSDPAPIGLGLDAHAHAQRASIQSATSSYDSRSTSPEPRKGPHASMSAPIIEEPEPLDYYDFEFTDMPAMPEDRRSPSPAHPSGQLGVEEPRGRNMQRTSQLFEQQNNVRQSGLGVPQQDNRRLSVGFRPLPPDEIMESEDPEYRANRIRSFYKEYFEDYTKPEDRPPVPPMPPMPQQHAQHQPQHQHQHHQSNTSYYEDYDAGYAQDAPYFDPASNSFVMPYAQPVSRRAMTPPPSGQRFPGPRGPPRGSHGSQNGPRFPPNMRGPPRPGSSVSNQIGNPSRPGSSASGAYGRARAGSVMSGMRVGSAMSNSRAGSRLGGPKKPLPPPADLPTLPTPSKLGDDSFALFNAADFAPPELFSERARGRSQSPSGERRPYRMPAPAHSPLVNSYEELPSLPSPHLLRKSNTFTALDFAPPRKFTEGDDRSDAGSIRSNRSGLSAAHANAIRGGAGRISRLPGDQVFTQAAMGKTLKPQWGMRD</sequence>
<feature type="region of interest" description="Disordered" evidence="1">
    <location>
        <begin position="501"/>
        <end position="545"/>
    </location>
</feature>
<feature type="compositionally biased region" description="Pro residues" evidence="1">
    <location>
        <begin position="602"/>
        <end position="613"/>
    </location>
</feature>
<accession>A0AAN6ZJ73</accession>
<feature type="compositionally biased region" description="Acidic residues" evidence="1">
    <location>
        <begin position="395"/>
        <end position="407"/>
    </location>
</feature>
<dbReference type="EMBL" id="MU853648">
    <property type="protein sequence ID" value="KAK4139823.1"/>
    <property type="molecule type" value="Genomic_DNA"/>
</dbReference>
<feature type="compositionally biased region" description="Polar residues" evidence="1">
    <location>
        <begin position="439"/>
        <end position="454"/>
    </location>
</feature>
<feature type="compositionally biased region" description="Basic and acidic residues" evidence="1">
    <location>
        <begin position="763"/>
        <end position="772"/>
    </location>
</feature>
<dbReference type="Proteomes" id="UP001302676">
    <property type="component" value="Unassembled WGS sequence"/>
</dbReference>
<feature type="region of interest" description="Disordered" evidence="1">
    <location>
        <begin position="700"/>
        <end position="784"/>
    </location>
</feature>